<dbReference type="PRINTS" id="PR00455">
    <property type="entry name" value="HTHTETR"/>
</dbReference>
<dbReference type="GO" id="GO:0000976">
    <property type="term" value="F:transcription cis-regulatory region binding"/>
    <property type="evidence" value="ECO:0007669"/>
    <property type="project" value="TreeGrafter"/>
</dbReference>
<dbReference type="AlphaFoldDB" id="A0A4U8W6S8"/>
<dbReference type="EMBL" id="LR215973">
    <property type="protein sequence ID" value="VFA97907.1"/>
    <property type="molecule type" value="Genomic_DNA"/>
</dbReference>
<evidence type="ECO:0000256" key="1">
    <source>
        <dbReference type="ARBA" id="ARBA00023015"/>
    </source>
</evidence>
<name>A0A4U8W6S8_9NOCA</name>
<feature type="DNA-binding region" description="H-T-H motif" evidence="4">
    <location>
        <begin position="53"/>
        <end position="72"/>
    </location>
</feature>
<dbReference type="PANTHER" id="PTHR30055">
    <property type="entry name" value="HTH-TYPE TRANSCRIPTIONAL REGULATOR RUTR"/>
    <property type="match status" value="1"/>
</dbReference>
<proteinExistence type="predicted"/>
<evidence type="ECO:0000256" key="4">
    <source>
        <dbReference type="PROSITE-ProRule" id="PRU00335"/>
    </source>
</evidence>
<dbReference type="SUPFAM" id="SSF46689">
    <property type="entry name" value="Homeodomain-like"/>
    <property type="match status" value="1"/>
</dbReference>
<reference evidence="7 8" key="1">
    <citation type="submission" date="2019-02" db="EMBL/GenBank/DDBJ databases">
        <authorList>
            <consortium name="Pathogen Informatics"/>
        </authorList>
    </citation>
    <scope>NUCLEOTIDE SEQUENCE [LARGE SCALE GENOMIC DNA]</scope>
    <source>
        <strain evidence="7 8">3012STDY6756504</strain>
    </source>
</reference>
<dbReference type="InterPro" id="IPR050109">
    <property type="entry name" value="HTH-type_TetR-like_transc_reg"/>
</dbReference>
<evidence type="ECO:0000256" key="5">
    <source>
        <dbReference type="SAM" id="MobiDB-lite"/>
    </source>
</evidence>
<keyword evidence="1" id="KW-0805">Transcription regulation</keyword>
<dbReference type="InterPro" id="IPR001647">
    <property type="entry name" value="HTH_TetR"/>
</dbReference>
<protein>
    <submittedName>
        <fullName evidence="7">Bacterial regulatory proteins, tetR family</fullName>
    </submittedName>
</protein>
<dbReference type="GO" id="GO:0003700">
    <property type="term" value="F:DNA-binding transcription factor activity"/>
    <property type="evidence" value="ECO:0007669"/>
    <property type="project" value="TreeGrafter"/>
</dbReference>
<feature type="domain" description="HTH tetR-type" evidence="6">
    <location>
        <begin position="31"/>
        <end position="90"/>
    </location>
</feature>
<evidence type="ECO:0000256" key="2">
    <source>
        <dbReference type="ARBA" id="ARBA00023125"/>
    </source>
</evidence>
<gene>
    <name evidence="7" type="ORF">NCTC10797_01672</name>
</gene>
<accession>A0A4U8W6S8</accession>
<keyword evidence="3" id="KW-0804">Transcription</keyword>
<feature type="region of interest" description="Disordered" evidence="5">
    <location>
        <begin position="1"/>
        <end position="33"/>
    </location>
</feature>
<dbReference type="PROSITE" id="PS50977">
    <property type="entry name" value="HTH_TETR_2"/>
    <property type="match status" value="1"/>
</dbReference>
<sequence>MKIAEPGHGGGNVRPVARRRGWGGSPPKDDEEAHRRIVATAVELIGRTGAAVSIADVADALGVIRQTVYRYFPSAESLLTAAAIASVDGFLDRVAAHVAGLDDPAEAMTEAALFTLADVRRTPHLAIVLTSSYSTIDPDSMTSVQAKSFGMTMIHRFDVDWERHGYDEPALEELVEFVLRTMHSFLVSPGDPPRSEDELRAYLRRWMGASISAQREFAAGTGALGR</sequence>
<evidence type="ECO:0000313" key="8">
    <source>
        <dbReference type="Proteomes" id="UP000290439"/>
    </source>
</evidence>
<organism evidence="7 8">
    <name type="scientific">Nocardia cyriacigeorgica</name>
    <dbReference type="NCBI Taxonomy" id="135487"/>
    <lineage>
        <taxon>Bacteria</taxon>
        <taxon>Bacillati</taxon>
        <taxon>Actinomycetota</taxon>
        <taxon>Actinomycetes</taxon>
        <taxon>Mycobacteriales</taxon>
        <taxon>Nocardiaceae</taxon>
        <taxon>Nocardia</taxon>
    </lineage>
</organism>
<keyword evidence="2 4" id="KW-0238">DNA-binding</keyword>
<dbReference type="Pfam" id="PF00440">
    <property type="entry name" value="TetR_N"/>
    <property type="match status" value="1"/>
</dbReference>
<dbReference type="PANTHER" id="PTHR30055:SF234">
    <property type="entry name" value="HTH-TYPE TRANSCRIPTIONAL REGULATOR BETI"/>
    <property type="match status" value="1"/>
</dbReference>
<dbReference type="Proteomes" id="UP000290439">
    <property type="component" value="Chromosome"/>
</dbReference>
<evidence type="ECO:0000256" key="3">
    <source>
        <dbReference type="ARBA" id="ARBA00023163"/>
    </source>
</evidence>
<evidence type="ECO:0000259" key="6">
    <source>
        <dbReference type="PROSITE" id="PS50977"/>
    </source>
</evidence>
<dbReference type="Gene3D" id="1.10.357.10">
    <property type="entry name" value="Tetracycline Repressor, domain 2"/>
    <property type="match status" value="1"/>
</dbReference>
<evidence type="ECO:0000313" key="7">
    <source>
        <dbReference type="EMBL" id="VFA97907.1"/>
    </source>
</evidence>
<dbReference type="InterPro" id="IPR009057">
    <property type="entry name" value="Homeodomain-like_sf"/>
</dbReference>